<accession>A0AAW0AWY4</accession>
<dbReference type="AlphaFoldDB" id="A0AAW0AWY4"/>
<gene>
    <name evidence="1" type="ORF">R3P38DRAFT_3202925</name>
</gene>
<comment type="caution">
    <text evidence="1">The sequence shown here is derived from an EMBL/GenBank/DDBJ whole genome shotgun (WGS) entry which is preliminary data.</text>
</comment>
<dbReference type="EMBL" id="JAWWNJ010000050">
    <property type="protein sequence ID" value="KAK7016669.1"/>
    <property type="molecule type" value="Genomic_DNA"/>
</dbReference>
<proteinExistence type="predicted"/>
<evidence type="ECO:0000313" key="1">
    <source>
        <dbReference type="EMBL" id="KAK7016669.1"/>
    </source>
</evidence>
<protein>
    <submittedName>
        <fullName evidence="1">Uncharacterized protein</fullName>
    </submittedName>
</protein>
<evidence type="ECO:0000313" key="2">
    <source>
        <dbReference type="Proteomes" id="UP001362999"/>
    </source>
</evidence>
<sequence>MAKYHPVWYIRAVMYLAGVLHTEHHASFAACDLVLRCVRFIFERAAEKSLLSPPPMAQTLTTVLSKLNLRDAFSVHPICYSCHKIFPADTSPTVHCEECEEPLFDTVDEVADEEVAPPGLLIIGPFGIFGLQLLMYPTNRIQLKKIH</sequence>
<reference evidence="1 2" key="1">
    <citation type="journal article" date="2024" name="J Genomics">
        <title>Draft genome sequencing and assembly of Favolaschia claudopus CIRM-BRFM 2984 isolated from oak limbs.</title>
        <authorList>
            <person name="Navarro D."/>
            <person name="Drula E."/>
            <person name="Chaduli D."/>
            <person name="Cazenave R."/>
            <person name="Ahrendt S."/>
            <person name="Wang J."/>
            <person name="Lipzen A."/>
            <person name="Daum C."/>
            <person name="Barry K."/>
            <person name="Grigoriev I.V."/>
            <person name="Favel A."/>
            <person name="Rosso M.N."/>
            <person name="Martin F."/>
        </authorList>
    </citation>
    <scope>NUCLEOTIDE SEQUENCE [LARGE SCALE GENOMIC DNA]</scope>
    <source>
        <strain evidence="1 2">CIRM-BRFM 2984</strain>
    </source>
</reference>
<organism evidence="1 2">
    <name type="scientific">Favolaschia claudopus</name>
    <dbReference type="NCBI Taxonomy" id="2862362"/>
    <lineage>
        <taxon>Eukaryota</taxon>
        <taxon>Fungi</taxon>
        <taxon>Dikarya</taxon>
        <taxon>Basidiomycota</taxon>
        <taxon>Agaricomycotina</taxon>
        <taxon>Agaricomycetes</taxon>
        <taxon>Agaricomycetidae</taxon>
        <taxon>Agaricales</taxon>
        <taxon>Marasmiineae</taxon>
        <taxon>Mycenaceae</taxon>
        <taxon>Favolaschia</taxon>
    </lineage>
</organism>
<keyword evidence="2" id="KW-1185">Reference proteome</keyword>
<name>A0AAW0AWY4_9AGAR</name>
<dbReference type="Proteomes" id="UP001362999">
    <property type="component" value="Unassembled WGS sequence"/>
</dbReference>